<evidence type="ECO:0000256" key="1">
    <source>
        <dbReference type="ARBA" id="ARBA00001947"/>
    </source>
</evidence>
<dbReference type="GeneID" id="101846719"/>
<keyword evidence="8" id="KW-0472">Membrane</keyword>
<dbReference type="CDD" id="cd08662">
    <property type="entry name" value="M13"/>
    <property type="match status" value="1"/>
</dbReference>
<keyword evidence="2" id="KW-0645">Protease</keyword>
<evidence type="ECO:0000256" key="5">
    <source>
        <dbReference type="ARBA" id="ARBA00022833"/>
    </source>
</evidence>
<dbReference type="InterPro" id="IPR000718">
    <property type="entry name" value="Peptidase_M13"/>
</dbReference>
<evidence type="ECO:0000313" key="12">
    <source>
        <dbReference type="RefSeq" id="XP_035824118.1"/>
    </source>
</evidence>
<feature type="domain" description="Peptidase M13 C-terminal" evidence="9">
    <location>
        <begin position="550"/>
        <end position="754"/>
    </location>
</feature>
<proteinExistence type="predicted"/>
<evidence type="ECO:0000256" key="2">
    <source>
        <dbReference type="ARBA" id="ARBA00022670"/>
    </source>
</evidence>
<accession>A0ABM1VNX6</accession>
<reference evidence="12" key="1">
    <citation type="submission" date="2025-08" db="UniProtKB">
        <authorList>
            <consortium name="RefSeq"/>
        </authorList>
    </citation>
    <scope>IDENTIFICATION</scope>
</reference>
<dbReference type="InterPro" id="IPR042089">
    <property type="entry name" value="Peptidase_M13_dom_2"/>
</dbReference>
<feature type="domain" description="Peptidase M13 N-terminal" evidence="10">
    <location>
        <begin position="99"/>
        <end position="454"/>
    </location>
</feature>
<dbReference type="PROSITE" id="PS51885">
    <property type="entry name" value="NEPRILYSIN"/>
    <property type="match status" value="1"/>
</dbReference>
<dbReference type="Pfam" id="PF05649">
    <property type="entry name" value="Peptidase_M13_N"/>
    <property type="match status" value="1"/>
</dbReference>
<evidence type="ECO:0000256" key="4">
    <source>
        <dbReference type="ARBA" id="ARBA00022801"/>
    </source>
</evidence>
<name>A0ABM1VNX6_APLCA</name>
<feature type="compositionally biased region" description="Basic and acidic residues" evidence="7">
    <location>
        <begin position="78"/>
        <end position="103"/>
    </location>
</feature>
<evidence type="ECO:0000259" key="10">
    <source>
        <dbReference type="Pfam" id="PF05649"/>
    </source>
</evidence>
<feature type="region of interest" description="Disordered" evidence="7">
    <location>
        <begin position="78"/>
        <end position="105"/>
    </location>
</feature>
<evidence type="ECO:0000313" key="11">
    <source>
        <dbReference type="Proteomes" id="UP000694888"/>
    </source>
</evidence>
<sequence>MGPSGVDNFAYSVDGSETQNKLRHFAVSEDGVTLSEKSNKNKMSSGVKALLFVLVLALVAVVVLAVVIVQIRDDNKDSIKETSDKNKGDKIDEEKPPKTRILEEPPASDELQAVTSARNLYQSCLDMETMNNRGDQHFKDWLKANIGDSPLISTSWNDVTFDLTDVVINATEQGSSLLVGIYPDVDDKNSSVHVLKIDQPRLGMPGQKYYLVPRNDTMLMAYQTFIYRVAETMGFADPVTAQQDVEDIVDFEIQLAQVMIKIRYRRDAEALYNPMTLSEVHGNYSTGEFDFMRFVTSLLTAPEIGITDFTENETIINISPSYFRNFSELIRNTPKRTIANYAFWRVTMGFLSSLTQEYKDHRFEYYKVLYGVKTEEAQEKMCSRYTRYQTGFVLGKVFVERYFEPEAKTMALEMIDGLQSAFDELVNELSWMDPATKRLAQEKNEIIKSKIGYPEFVKNDTYIEELYSNLTFTSDQYFENNVKIDKEGYGSWMRELRKPVNTDEWFMSPATVNAYYYAVNNEIEKCPFFSVLVDVGRYIYWHLYFLAFTAFPAGILQPPLFNKDFPKSLNFGGIGTVIGHEITHGFDDRGRQYDKTGNLKQWWSDSVIQNFKDKAQCIVDQYGAYVMEEADMNLNGINTQGENIADNGGLKQAFRFPCCIFLLKAYRNWVNARGKEEPTLPGLPYSNDQLFFINQAQVWCNLERRESVIQAIRSGVHSLGPYRVIGPNQNSEDFSRVFSCPKTSFMNAEKKCQVW</sequence>
<organism evidence="11 12">
    <name type="scientific">Aplysia californica</name>
    <name type="common">California sea hare</name>
    <dbReference type="NCBI Taxonomy" id="6500"/>
    <lineage>
        <taxon>Eukaryota</taxon>
        <taxon>Metazoa</taxon>
        <taxon>Spiralia</taxon>
        <taxon>Lophotrochozoa</taxon>
        <taxon>Mollusca</taxon>
        <taxon>Gastropoda</taxon>
        <taxon>Heterobranchia</taxon>
        <taxon>Euthyneura</taxon>
        <taxon>Tectipleura</taxon>
        <taxon>Aplysiida</taxon>
        <taxon>Aplysioidea</taxon>
        <taxon>Aplysiidae</taxon>
        <taxon>Aplysia</taxon>
    </lineage>
</organism>
<dbReference type="PANTHER" id="PTHR11733">
    <property type="entry name" value="ZINC METALLOPROTEASE FAMILY M13 NEPRILYSIN-RELATED"/>
    <property type="match status" value="1"/>
</dbReference>
<evidence type="ECO:0000256" key="7">
    <source>
        <dbReference type="SAM" id="MobiDB-lite"/>
    </source>
</evidence>
<keyword evidence="3" id="KW-0479">Metal-binding</keyword>
<keyword evidence="8" id="KW-0812">Transmembrane</keyword>
<dbReference type="InterPro" id="IPR024079">
    <property type="entry name" value="MetalloPept_cat_dom_sf"/>
</dbReference>
<comment type="cofactor">
    <cofactor evidence="1">
        <name>Zn(2+)</name>
        <dbReference type="ChEBI" id="CHEBI:29105"/>
    </cofactor>
</comment>
<dbReference type="Gene3D" id="3.40.390.10">
    <property type="entry name" value="Collagenase (Catalytic Domain)"/>
    <property type="match status" value="1"/>
</dbReference>
<keyword evidence="5" id="KW-0862">Zinc</keyword>
<evidence type="ECO:0000259" key="9">
    <source>
        <dbReference type="Pfam" id="PF01431"/>
    </source>
</evidence>
<keyword evidence="8" id="KW-1133">Transmembrane helix</keyword>
<dbReference type="Pfam" id="PF01431">
    <property type="entry name" value="Peptidase_M13"/>
    <property type="match status" value="1"/>
</dbReference>
<evidence type="ECO:0000256" key="6">
    <source>
        <dbReference type="ARBA" id="ARBA00023049"/>
    </source>
</evidence>
<dbReference type="SUPFAM" id="SSF55486">
    <property type="entry name" value="Metalloproteases ('zincins'), catalytic domain"/>
    <property type="match status" value="1"/>
</dbReference>
<keyword evidence="11" id="KW-1185">Reference proteome</keyword>
<dbReference type="InterPro" id="IPR018497">
    <property type="entry name" value="Peptidase_M13_C"/>
</dbReference>
<keyword evidence="4" id="KW-0378">Hydrolase</keyword>
<dbReference type="PANTHER" id="PTHR11733:SF133">
    <property type="entry name" value="PHOSPHATE-REGULATING NEUTRAL ENDOPEPTIDASE PHEX"/>
    <property type="match status" value="1"/>
</dbReference>
<keyword evidence="6" id="KW-0482">Metalloprotease</keyword>
<evidence type="ECO:0000256" key="8">
    <source>
        <dbReference type="SAM" id="Phobius"/>
    </source>
</evidence>
<dbReference type="PRINTS" id="PR00786">
    <property type="entry name" value="NEPRILYSIN"/>
</dbReference>
<dbReference type="RefSeq" id="XP_035824118.1">
    <property type="nucleotide sequence ID" value="XM_035968225.1"/>
</dbReference>
<evidence type="ECO:0000256" key="3">
    <source>
        <dbReference type="ARBA" id="ARBA00022723"/>
    </source>
</evidence>
<dbReference type="InterPro" id="IPR008753">
    <property type="entry name" value="Peptidase_M13_N"/>
</dbReference>
<protein>
    <submittedName>
        <fullName evidence="12">Neprilysin-1-like</fullName>
    </submittedName>
</protein>
<dbReference type="Gene3D" id="1.10.1380.10">
    <property type="entry name" value="Neutral endopeptidase , domain2"/>
    <property type="match status" value="1"/>
</dbReference>
<gene>
    <name evidence="12" type="primary">LOC101846719</name>
</gene>
<feature type="transmembrane region" description="Helical" evidence="8">
    <location>
        <begin position="49"/>
        <end position="71"/>
    </location>
</feature>
<dbReference type="Proteomes" id="UP000694888">
    <property type="component" value="Unplaced"/>
</dbReference>